<dbReference type="GO" id="GO:0004672">
    <property type="term" value="F:protein kinase activity"/>
    <property type="evidence" value="ECO:0007669"/>
    <property type="project" value="InterPro"/>
</dbReference>
<evidence type="ECO:0000256" key="1">
    <source>
        <dbReference type="ARBA" id="ARBA00004123"/>
    </source>
</evidence>
<keyword evidence="12" id="KW-1185">Reference proteome</keyword>
<dbReference type="FunFam" id="2.170.120.12:FF:000003">
    <property type="entry name" value="Dna-directed rna polymerases i and iii subunit"/>
    <property type="match status" value="1"/>
</dbReference>
<comment type="subcellular location">
    <subcellularLocation>
        <location evidence="1">Nucleus</location>
    </subcellularLocation>
</comment>
<dbReference type="InterPro" id="IPR036603">
    <property type="entry name" value="RBP11-like"/>
</dbReference>
<evidence type="ECO:0000256" key="7">
    <source>
        <dbReference type="ARBA" id="ARBA00023242"/>
    </source>
</evidence>
<dbReference type="Gene3D" id="1.10.510.10">
    <property type="entry name" value="Transferase(Phosphotransferase) domain 1"/>
    <property type="match status" value="1"/>
</dbReference>
<evidence type="ECO:0000256" key="5">
    <source>
        <dbReference type="ARBA" id="ARBA00022840"/>
    </source>
</evidence>
<evidence type="ECO:0000259" key="10">
    <source>
        <dbReference type="PROSITE" id="PS50011"/>
    </source>
</evidence>
<dbReference type="InterPro" id="IPR036643">
    <property type="entry name" value="RNApol_insert_sf"/>
</dbReference>
<dbReference type="HAMAP" id="MF_00320">
    <property type="entry name" value="RNApol_arch_Rpo3"/>
    <property type="match status" value="1"/>
</dbReference>
<reference evidence="11" key="1">
    <citation type="submission" date="2021-02" db="EMBL/GenBank/DDBJ databases">
        <authorList>
            <person name="Nowell W R."/>
        </authorList>
    </citation>
    <scope>NUCLEOTIDE SEQUENCE</scope>
</reference>
<dbReference type="EMBL" id="CAJOBP010002192">
    <property type="protein sequence ID" value="CAF4340083.1"/>
    <property type="molecule type" value="Genomic_DNA"/>
</dbReference>
<dbReference type="PANTHER" id="PTHR11800">
    <property type="entry name" value="DNA-DIRECTED RNA POLYMERASE"/>
    <property type="match status" value="1"/>
</dbReference>
<dbReference type="InterPro" id="IPR050518">
    <property type="entry name" value="Rpo3/RPB3_RNA_Pol_subunit"/>
</dbReference>
<dbReference type="InterPro" id="IPR017441">
    <property type="entry name" value="Protein_kinase_ATP_BS"/>
</dbReference>
<comment type="similarity">
    <text evidence="8">Belongs to the archaeal Rpo3/eukaryotic RPB3 RNA polymerase subunit family.</text>
</comment>
<dbReference type="GO" id="GO:0005736">
    <property type="term" value="C:RNA polymerase I complex"/>
    <property type="evidence" value="ECO:0007669"/>
    <property type="project" value="TreeGrafter"/>
</dbReference>
<accession>A0A820K9C3</accession>
<dbReference type="NCBIfam" id="NF001988">
    <property type="entry name" value="PRK00783.1"/>
    <property type="match status" value="1"/>
</dbReference>
<evidence type="ECO:0000256" key="9">
    <source>
        <dbReference type="PROSITE-ProRule" id="PRU10141"/>
    </source>
</evidence>
<name>A0A820K9C3_9BILA</name>
<evidence type="ECO:0000256" key="6">
    <source>
        <dbReference type="ARBA" id="ARBA00023163"/>
    </source>
</evidence>
<protein>
    <recommendedName>
        <fullName evidence="2">DNA-directed RNA polymerases I and III subunit RPAC1</fullName>
    </recommendedName>
</protein>
<keyword evidence="6" id="KW-0804">Transcription</keyword>
<dbReference type="InterPro" id="IPR008271">
    <property type="entry name" value="Ser/Thr_kinase_AS"/>
</dbReference>
<dbReference type="InterPro" id="IPR011263">
    <property type="entry name" value="DNA-dir_RNA_pol_RpoA/D/Rpb3"/>
</dbReference>
<dbReference type="GO" id="GO:0003899">
    <property type="term" value="F:DNA-directed RNA polymerase activity"/>
    <property type="evidence" value="ECO:0007669"/>
    <property type="project" value="InterPro"/>
</dbReference>
<keyword evidence="5 9" id="KW-0067">ATP-binding</keyword>
<evidence type="ECO:0000256" key="3">
    <source>
        <dbReference type="ARBA" id="ARBA00022478"/>
    </source>
</evidence>
<dbReference type="PANTHER" id="PTHR11800:SF13">
    <property type="entry name" value="DNA-DIRECTED RNA POLYMERASES I AND III SUBUNIT RPAC1"/>
    <property type="match status" value="1"/>
</dbReference>
<evidence type="ECO:0000313" key="11">
    <source>
        <dbReference type="EMBL" id="CAF4340083.1"/>
    </source>
</evidence>
<keyword evidence="3" id="KW-0240">DNA-directed RNA polymerase</keyword>
<dbReference type="InterPro" id="IPR011009">
    <property type="entry name" value="Kinase-like_dom_sf"/>
</dbReference>
<gene>
    <name evidence="11" type="ORF">UJA718_LOCUS15080</name>
</gene>
<dbReference type="SUPFAM" id="SSF56112">
    <property type="entry name" value="Protein kinase-like (PK-like)"/>
    <property type="match status" value="1"/>
</dbReference>
<dbReference type="SUPFAM" id="SSF55257">
    <property type="entry name" value="RBP11-like subunits of RNA polymerase"/>
    <property type="match status" value="1"/>
</dbReference>
<dbReference type="Gene3D" id="2.170.120.12">
    <property type="entry name" value="DNA-directed RNA polymerase, insert domain"/>
    <property type="match status" value="1"/>
</dbReference>
<evidence type="ECO:0000256" key="2">
    <source>
        <dbReference type="ARBA" id="ARBA00022083"/>
    </source>
</evidence>
<dbReference type="SMART" id="SM00220">
    <property type="entry name" value="S_TKc"/>
    <property type="match status" value="1"/>
</dbReference>
<keyword evidence="4 9" id="KW-0547">Nucleotide-binding</keyword>
<dbReference type="GO" id="GO:0046983">
    <property type="term" value="F:protein dimerization activity"/>
    <property type="evidence" value="ECO:0007669"/>
    <property type="project" value="InterPro"/>
</dbReference>
<dbReference type="AlphaFoldDB" id="A0A820K9C3"/>
<dbReference type="PROSITE" id="PS00108">
    <property type="entry name" value="PROTEIN_KINASE_ST"/>
    <property type="match status" value="1"/>
</dbReference>
<evidence type="ECO:0000313" key="12">
    <source>
        <dbReference type="Proteomes" id="UP000663873"/>
    </source>
</evidence>
<dbReference type="Pfam" id="PF00069">
    <property type="entry name" value="Pkinase"/>
    <property type="match status" value="1"/>
</dbReference>
<comment type="caution">
    <text evidence="11">The sequence shown here is derived from an EMBL/GenBank/DDBJ whole genome shotgun (WGS) entry which is preliminary data.</text>
</comment>
<dbReference type="PROSITE" id="PS50011">
    <property type="entry name" value="PROTEIN_KINASE_DOM"/>
    <property type="match status" value="1"/>
</dbReference>
<dbReference type="InterPro" id="IPR022842">
    <property type="entry name" value="RNAP_Rpo3/Rpb3/RPAC1"/>
</dbReference>
<evidence type="ECO:0000256" key="4">
    <source>
        <dbReference type="ARBA" id="ARBA00022741"/>
    </source>
</evidence>
<dbReference type="CDD" id="cd07032">
    <property type="entry name" value="RNAP_I_II_AC40"/>
    <property type="match status" value="1"/>
</dbReference>
<proteinExistence type="inferred from homology"/>
<dbReference type="Proteomes" id="UP000663873">
    <property type="component" value="Unassembled WGS sequence"/>
</dbReference>
<dbReference type="SMART" id="SM00662">
    <property type="entry name" value="RPOLD"/>
    <property type="match status" value="1"/>
</dbReference>
<organism evidence="11 12">
    <name type="scientific">Rotaria socialis</name>
    <dbReference type="NCBI Taxonomy" id="392032"/>
    <lineage>
        <taxon>Eukaryota</taxon>
        <taxon>Metazoa</taxon>
        <taxon>Spiralia</taxon>
        <taxon>Gnathifera</taxon>
        <taxon>Rotifera</taxon>
        <taxon>Eurotatoria</taxon>
        <taxon>Bdelloidea</taxon>
        <taxon>Philodinida</taxon>
        <taxon>Philodinidae</taxon>
        <taxon>Rotaria</taxon>
    </lineage>
</organism>
<feature type="domain" description="Protein kinase" evidence="10">
    <location>
        <begin position="35"/>
        <end position="295"/>
    </location>
</feature>
<dbReference type="Gene3D" id="3.30.1360.10">
    <property type="entry name" value="RNA polymerase, RBP11-like subunit"/>
    <property type="match status" value="1"/>
</dbReference>
<dbReference type="Gene3D" id="3.30.200.20">
    <property type="entry name" value="Phosphorylase Kinase, domain 1"/>
    <property type="match status" value="1"/>
</dbReference>
<evidence type="ECO:0000256" key="8">
    <source>
        <dbReference type="ARBA" id="ARBA00025804"/>
    </source>
</evidence>
<feature type="binding site" evidence="9">
    <location>
        <position position="62"/>
    </location>
    <ligand>
        <name>ATP</name>
        <dbReference type="ChEBI" id="CHEBI:30616"/>
    </ligand>
</feature>
<dbReference type="InterPro" id="IPR033901">
    <property type="entry name" value="RNAPI/III_AC40"/>
</dbReference>
<dbReference type="GO" id="GO:0005666">
    <property type="term" value="C:RNA polymerase III complex"/>
    <property type="evidence" value="ECO:0007669"/>
    <property type="project" value="TreeGrafter"/>
</dbReference>
<dbReference type="Pfam" id="PF01193">
    <property type="entry name" value="RNA_pol_L"/>
    <property type="match status" value="1"/>
</dbReference>
<dbReference type="InterPro" id="IPR011262">
    <property type="entry name" value="DNA-dir_RNA_pol_insert"/>
</dbReference>
<keyword evidence="7" id="KW-0539">Nucleus</keyword>
<dbReference type="PROSITE" id="PS00107">
    <property type="entry name" value="PROTEIN_KINASE_ATP"/>
    <property type="match status" value="1"/>
</dbReference>
<dbReference type="InterPro" id="IPR000719">
    <property type="entry name" value="Prot_kinase_dom"/>
</dbReference>
<dbReference type="GO" id="GO:0006351">
    <property type="term" value="P:DNA-templated transcription"/>
    <property type="evidence" value="ECO:0007669"/>
    <property type="project" value="InterPro"/>
</dbReference>
<sequence>MGRISSKFFYNDFLSFRDRDSHLVGRVIEIEHRKYKFQRHIGSGGFGAVYAAEGPDGVVAVKVIDLNRISGAHEVLVNSYLTEVRHLNRLRKKSRHIINIYGFDFDADTGRAYIVMELGGDNLTKFIARMRALHRNPGQPGSYLDPAIRHNIWRQLVSIVQTLTSNDIVHMDLKPDNLIFFGDTLKIIDLGISKKPEMIGEPGVGTLQFSAPEIMNPVDYHGQPYGPKADVWSLGAILYYMTYGEPPDYIPGAANPPGRQKPSRDFNLVDVLRRTLVEDPHARIDIFSLLHHPYTTLSRNRNDFYLEVNRKSLTTSTNFPGNYSGYDDRLNLDEFRQNLQVQITSLNDTTTEFDLIGIDAAIANAFRRILIAELPSMAIEKVHVTENSSVLPDDVLAHRLGLIPLRADPTLFIDKVAADTKEREDDTLIFKLKVACKKNPKAPTDGDDDPKKLYINSNVYTQHMEWIPIGSQITKFKPEDIGPVFPDILIVKLRPGQEVDLKLVCHKGIGRDHAKFSPVCTGSYRLMPEIILKKPIYDEDAEHLQKCFTPGVIELEQDNDGHRRAVVSKPRLDMCSREALRYPAFKDSVELNKIRDHFIFSIESVGALRPDQLFIDSIKLLMAKCDRLLQEIDGNINN</sequence>
<dbReference type="GO" id="GO:0005524">
    <property type="term" value="F:ATP binding"/>
    <property type="evidence" value="ECO:0007669"/>
    <property type="project" value="UniProtKB-UniRule"/>
</dbReference>
<dbReference type="Pfam" id="PF01000">
    <property type="entry name" value="RNA_pol_A_bac"/>
    <property type="match status" value="1"/>
</dbReference>
<dbReference type="SUPFAM" id="SSF56553">
    <property type="entry name" value="Insert subdomain of RNA polymerase alpha subunit"/>
    <property type="match status" value="1"/>
</dbReference>